<evidence type="ECO:0000313" key="2">
    <source>
        <dbReference type="EMBL" id="MFC7385462.1"/>
    </source>
</evidence>
<dbReference type="InterPro" id="IPR021257">
    <property type="entry name" value="DUF2809"/>
</dbReference>
<sequence>MVRRRVVACAAAAVTVAAGLAVRGVFAGDAAKYAGDMLYTVLLYTLVLAAAPRPRPLTVAAVALGVSWLVEFAQLTGVPAELAAHSAVARLVLGTTFNPPDLAWYAVAALLCCLAHGAAMGARRRRRARAAIVRPADPA</sequence>
<proteinExistence type="predicted"/>
<protein>
    <submittedName>
        <fullName evidence="2">DUF2809 domain-containing protein</fullName>
    </submittedName>
</protein>
<keyword evidence="1" id="KW-0472">Membrane</keyword>
<accession>A0ABW2PAH9</accession>
<dbReference type="Pfam" id="PF10990">
    <property type="entry name" value="DUF2809"/>
    <property type="match status" value="1"/>
</dbReference>
<keyword evidence="3" id="KW-1185">Reference proteome</keyword>
<comment type="caution">
    <text evidence="2">The sequence shown here is derived from an EMBL/GenBank/DDBJ whole genome shotgun (WGS) entry which is preliminary data.</text>
</comment>
<reference evidence="3" key="1">
    <citation type="journal article" date="2019" name="Int. J. Syst. Evol. Microbiol.">
        <title>The Global Catalogue of Microorganisms (GCM) 10K type strain sequencing project: providing services to taxonomists for standard genome sequencing and annotation.</title>
        <authorList>
            <consortium name="The Broad Institute Genomics Platform"/>
            <consortium name="The Broad Institute Genome Sequencing Center for Infectious Disease"/>
            <person name="Wu L."/>
            <person name="Ma J."/>
        </authorList>
    </citation>
    <scope>NUCLEOTIDE SEQUENCE [LARGE SCALE GENOMIC DNA]</scope>
    <source>
        <strain evidence="3">CECT 7649</strain>
    </source>
</reference>
<keyword evidence="1" id="KW-1133">Transmembrane helix</keyword>
<organism evidence="2 3">
    <name type="scientific">Sphaerisporangium rhizosphaerae</name>
    <dbReference type="NCBI Taxonomy" id="2269375"/>
    <lineage>
        <taxon>Bacteria</taxon>
        <taxon>Bacillati</taxon>
        <taxon>Actinomycetota</taxon>
        <taxon>Actinomycetes</taxon>
        <taxon>Streptosporangiales</taxon>
        <taxon>Streptosporangiaceae</taxon>
        <taxon>Sphaerisporangium</taxon>
    </lineage>
</organism>
<keyword evidence="1" id="KW-0812">Transmembrane</keyword>
<evidence type="ECO:0000313" key="3">
    <source>
        <dbReference type="Proteomes" id="UP001596496"/>
    </source>
</evidence>
<gene>
    <name evidence="2" type="ORF">ACFQSB_24860</name>
</gene>
<dbReference type="Proteomes" id="UP001596496">
    <property type="component" value="Unassembled WGS sequence"/>
</dbReference>
<feature type="transmembrane region" description="Helical" evidence="1">
    <location>
        <begin position="102"/>
        <end position="122"/>
    </location>
</feature>
<dbReference type="RefSeq" id="WP_380829391.1">
    <property type="nucleotide sequence ID" value="NZ_JBHTCG010000018.1"/>
</dbReference>
<evidence type="ECO:0000256" key="1">
    <source>
        <dbReference type="SAM" id="Phobius"/>
    </source>
</evidence>
<dbReference type="EMBL" id="JBHTCG010000018">
    <property type="protein sequence ID" value="MFC7385462.1"/>
    <property type="molecule type" value="Genomic_DNA"/>
</dbReference>
<name>A0ABW2PAH9_9ACTN</name>